<dbReference type="EMBL" id="CAJNOJ010000107">
    <property type="protein sequence ID" value="CAF1125334.1"/>
    <property type="molecule type" value="Genomic_DNA"/>
</dbReference>
<dbReference type="AlphaFoldDB" id="A0A815VMY9"/>
<evidence type="ECO:0000313" key="3">
    <source>
        <dbReference type="EMBL" id="CAF1530984.1"/>
    </source>
</evidence>
<protein>
    <submittedName>
        <fullName evidence="3">Uncharacterized protein</fullName>
    </submittedName>
</protein>
<reference evidence="3" key="1">
    <citation type="submission" date="2021-02" db="EMBL/GenBank/DDBJ databases">
        <authorList>
            <person name="Nowell W R."/>
        </authorList>
    </citation>
    <scope>NUCLEOTIDE SEQUENCE</scope>
</reference>
<sequence>MSYWELEACIFTYDKDGITRMAVGIRSTWEDLRSEFSRQGSSCPVENAIHYRTISTSGPKLFAVCPDLLRVFYHRDSEWHQYRTARWVHRGTVLQLLLYLNRHDDNDDEEPSQEDNNGQDRKDSYGQQSKSLTPLNDFNAMHINLQILYYCLLHMIRFVQRPIRSIQSQFDLLEVL</sequence>
<gene>
    <name evidence="2" type="ORF">EDS130_LOCUS21278</name>
    <name evidence="3" type="ORF">XAT740_LOCUS41465</name>
</gene>
<evidence type="ECO:0000256" key="1">
    <source>
        <dbReference type="SAM" id="MobiDB-lite"/>
    </source>
</evidence>
<comment type="caution">
    <text evidence="3">The sequence shown here is derived from an EMBL/GenBank/DDBJ whole genome shotgun (WGS) entry which is preliminary data.</text>
</comment>
<proteinExistence type="predicted"/>
<name>A0A815VMY9_ADIRI</name>
<organism evidence="3 4">
    <name type="scientific">Adineta ricciae</name>
    <name type="common">Rotifer</name>
    <dbReference type="NCBI Taxonomy" id="249248"/>
    <lineage>
        <taxon>Eukaryota</taxon>
        <taxon>Metazoa</taxon>
        <taxon>Spiralia</taxon>
        <taxon>Gnathifera</taxon>
        <taxon>Rotifera</taxon>
        <taxon>Eurotatoria</taxon>
        <taxon>Bdelloidea</taxon>
        <taxon>Adinetida</taxon>
        <taxon>Adinetidae</taxon>
        <taxon>Adineta</taxon>
    </lineage>
</organism>
<evidence type="ECO:0000313" key="2">
    <source>
        <dbReference type="EMBL" id="CAF1125334.1"/>
    </source>
</evidence>
<dbReference type="Proteomes" id="UP000663828">
    <property type="component" value="Unassembled WGS sequence"/>
</dbReference>
<dbReference type="Proteomes" id="UP000663852">
    <property type="component" value="Unassembled WGS sequence"/>
</dbReference>
<evidence type="ECO:0000313" key="4">
    <source>
        <dbReference type="Proteomes" id="UP000663828"/>
    </source>
</evidence>
<dbReference type="OrthoDB" id="10007829at2759"/>
<dbReference type="EMBL" id="CAJNOR010004851">
    <property type="protein sequence ID" value="CAF1530984.1"/>
    <property type="molecule type" value="Genomic_DNA"/>
</dbReference>
<keyword evidence="4" id="KW-1185">Reference proteome</keyword>
<accession>A0A815VMY9</accession>
<feature type="region of interest" description="Disordered" evidence="1">
    <location>
        <begin position="104"/>
        <end position="129"/>
    </location>
</feature>